<dbReference type="PROSITE" id="PS00636">
    <property type="entry name" value="DNAJ_1"/>
    <property type="match status" value="1"/>
</dbReference>
<dbReference type="Pfam" id="PF00226">
    <property type="entry name" value="DnaJ"/>
    <property type="match status" value="1"/>
</dbReference>
<evidence type="ECO:0000313" key="2">
    <source>
        <dbReference type="EMBL" id="KAF2728070.1"/>
    </source>
</evidence>
<dbReference type="PRINTS" id="PR00625">
    <property type="entry name" value="JDOMAIN"/>
</dbReference>
<dbReference type="InterPro" id="IPR001623">
    <property type="entry name" value="DnaJ_domain"/>
</dbReference>
<sequence>MPTHYDTLGILRGSSLAEIKAAYRALALKCHPDKAHGLPPIEVSKRESRFKVISSAYEILSDPVRRASYD</sequence>
<evidence type="ECO:0000313" key="3">
    <source>
        <dbReference type="Proteomes" id="UP000799444"/>
    </source>
</evidence>
<dbReference type="Proteomes" id="UP000799444">
    <property type="component" value="Unassembled WGS sequence"/>
</dbReference>
<dbReference type="Gene3D" id="1.10.287.110">
    <property type="entry name" value="DnaJ domain"/>
    <property type="match status" value="1"/>
</dbReference>
<keyword evidence="3" id="KW-1185">Reference proteome</keyword>
<dbReference type="InterPro" id="IPR036869">
    <property type="entry name" value="J_dom_sf"/>
</dbReference>
<dbReference type="PROSITE" id="PS50076">
    <property type="entry name" value="DNAJ_2"/>
    <property type="match status" value="1"/>
</dbReference>
<keyword evidence="2" id="KW-0346">Stress response</keyword>
<accession>A0A9P4UXD0</accession>
<organism evidence="2 3">
    <name type="scientific">Polyplosphaeria fusca</name>
    <dbReference type="NCBI Taxonomy" id="682080"/>
    <lineage>
        <taxon>Eukaryota</taxon>
        <taxon>Fungi</taxon>
        <taxon>Dikarya</taxon>
        <taxon>Ascomycota</taxon>
        <taxon>Pezizomycotina</taxon>
        <taxon>Dothideomycetes</taxon>
        <taxon>Pleosporomycetidae</taxon>
        <taxon>Pleosporales</taxon>
        <taxon>Tetraplosphaeriaceae</taxon>
        <taxon>Polyplosphaeria</taxon>
    </lineage>
</organism>
<dbReference type="InterPro" id="IPR018253">
    <property type="entry name" value="DnaJ_domain_CS"/>
</dbReference>
<dbReference type="CDD" id="cd06257">
    <property type="entry name" value="DnaJ"/>
    <property type="match status" value="1"/>
</dbReference>
<comment type="caution">
    <text evidence="2">The sequence shown here is derived from an EMBL/GenBank/DDBJ whole genome shotgun (WGS) entry which is preliminary data.</text>
</comment>
<dbReference type="OrthoDB" id="10250354at2759"/>
<evidence type="ECO:0000259" key="1">
    <source>
        <dbReference type="PROSITE" id="PS50076"/>
    </source>
</evidence>
<proteinExistence type="predicted"/>
<dbReference type="SUPFAM" id="SSF46565">
    <property type="entry name" value="Chaperone J-domain"/>
    <property type="match status" value="1"/>
</dbReference>
<reference evidence="2" key="1">
    <citation type="journal article" date="2020" name="Stud. Mycol.">
        <title>101 Dothideomycetes genomes: a test case for predicting lifestyles and emergence of pathogens.</title>
        <authorList>
            <person name="Haridas S."/>
            <person name="Albert R."/>
            <person name="Binder M."/>
            <person name="Bloem J."/>
            <person name="Labutti K."/>
            <person name="Salamov A."/>
            <person name="Andreopoulos B."/>
            <person name="Baker S."/>
            <person name="Barry K."/>
            <person name="Bills G."/>
            <person name="Bluhm B."/>
            <person name="Cannon C."/>
            <person name="Castanera R."/>
            <person name="Culley D."/>
            <person name="Daum C."/>
            <person name="Ezra D."/>
            <person name="Gonzalez J."/>
            <person name="Henrissat B."/>
            <person name="Kuo A."/>
            <person name="Liang C."/>
            <person name="Lipzen A."/>
            <person name="Lutzoni F."/>
            <person name="Magnuson J."/>
            <person name="Mondo S."/>
            <person name="Nolan M."/>
            <person name="Ohm R."/>
            <person name="Pangilinan J."/>
            <person name="Park H.-J."/>
            <person name="Ramirez L."/>
            <person name="Alfaro M."/>
            <person name="Sun H."/>
            <person name="Tritt A."/>
            <person name="Yoshinaga Y."/>
            <person name="Zwiers L.-H."/>
            <person name="Turgeon B."/>
            <person name="Goodwin S."/>
            <person name="Spatafora J."/>
            <person name="Crous P."/>
            <person name="Grigoriev I."/>
        </authorList>
    </citation>
    <scope>NUCLEOTIDE SEQUENCE</scope>
    <source>
        <strain evidence="2">CBS 125425</strain>
    </source>
</reference>
<dbReference type="SMART" id="SM00271">
    <property type="entry name" value="DnaJ"/>
    <property type="match status" value="1"/>
</dbReference>
<protein>
    <submittedName>
        <fullName evidence="2">Heat shock protein DnaJ</fullName>
    </submittedName>
</protein>
<gene>
    <name evidence="2" type="ORF">EJ04DRAFT_450067</name>
</gene>
<dbReference type="EMBL" id="ML996297">
    <property type="protein sequence ID" value="KAF2728070.1"/>
    <property type="molecule type" value="Genomic_DNA"/>
</dbReference>
<dbReference type="InterPro" id="IPR050817">
    <property type="entry name" value="DjlA_DnaK_co-chaperone"/>
</dbReference>
<name>A0A9P4UXD0_9PLEO</name>
<dbReference type="AlphaFoldDB" id="A0A9P4UXD0"/>
<feature type="non-terminal residue" evidence="2">
    <location>
        <position position="70"/>
    </location>
</feature>
<feature type="domain" description="J" evidence="1">
    <location>
        <begin position="3"/>
        <end position="70"/>
    </location>
</feature>
<dbReference type="PANTHER" id="PTHR24074">
    <property type="entry name" value="CO-CHAPERONE PROTEIN DJLA"/>
    <property type="match status" value="1"/>
</dbReference>